<dbReference type="OrthoDB" id="118951at2759"/>
<feature type="non-terminal residue" evidence="2">
    <location>
        <position position="449"/>
    </location>
</feature>
<proteinExistence type="predicted"/>
<keyword evidence="1" id="KW-1133">Transmembrane helix</keyword>
<organism evidence="2 3">
    <name type="scientific">Bodo saltans</name>
    <name type="common">Flagellated protozoan</name>
    <dbReference type="NCBI Taxonomy" id="75058"/>
    <lineage>
        <taxon>Eukaryota</taxon>
        <taxon>Discoba</taxon>
        <taxon>Euglenozoa</taxon>
        <taxon>Kinetoplastea</taxon>
        <taxon>Metakinetoplastina</taxon>
        <taxon>Eubodonida</taxon>
        <taxon>Bodonidae</taxon>
        <taxon>Bodo</taxon>
    </lineage>
</organism>
<keyword evidence="1" id="KW-0812">Transmembrane</keyword>
<evidence type="ECO:0000313" key="3">
    <source>
        <dbReference type="Proteomes" id="UP000051952"/>
    </source>
</evidence>
<dbReference type="InterPro" id="IPR052728">
    <property type="entry name" value="O2_lipid_transport_reg"/>
</dbReference>
<reference evidence="3" key="1">
    <citation type="submission" date="2015-09" db="EMBL/GenBank/DDBJ databases">
        <authorList>
            <consortium name="Pathogen Informatics"/>
        </authorList>
    </citation>
    <scope>NUCLEOTIDE SEQUENCE [LARGE SCALE GENOMIC DNA]</scope>
    <source>
        <strain evidence="3">Lake Konstanz</strain>
    </source>
</reference>
<feature type="transmembrane region" description="Helical" evidence="1">
    <location>
        <begin position="345"/>
        <end position="362"/>
    </location>
</feature>
<dbReference type="EMBL" id="CYKH01001682">
    <property type="protein sequence ID" value="CUI14880.1"/>
    <property type="molecule type" value="Genomic_DNA"/>
</dbReference>
<gene>
    <name evidence="2" type="ORF">BSAL_18145</name>
</gene>
<feature type="transmembrane region" description="Helical" evidence="1">
    <location>
        <begin position="236"/>
        <end position="259"/>
    </location>
</feature>
<dbReference type="PANTHER" id="PTHR11161:SF0">
    <property type="entry name" value="O-ACYLTRANSFERASE LIKE PROTEIN"/>
    <property type="match status" value="1"/>
</dbReference>
<sequence>VSCFVLIQLNRIVSLAKSCCVVVCNTLMMPSFVRGKIVRCLIMSSRLSGLFHVAVALASWILVALPPPGAAAQLYPVNGQIPLSGRCTQSPNQLYMTGSFNKLAVALEYSALAMQHDLGSYDLCSMAPASHYCTTYFNVMCVRDDGREEVIADGNACNSGPVLGMCVPESCTGADLSKQVENFTRHSEIFQFVFSYGPLYWPLCVEVPNYCTNQSYEFMTADCLDEKRSFTSDSSAVAVFAVVVALCAMSIVCSLAGMYRRWSQSSVTLASDEARQPLLGGVVVNHIQENELAFVTSKSSATIQLKLWEIISWFDLVENTRDFFTVKARNVGSVDTRFFEGVRTIAMIFIFFGHIFSSLMNFSSPRDMVAYVELYASIGIFPSELAVDTFFYLSGFLMFHLYLKYSEKRAVNGELQHPPISHIPMMYLRRYLRMTPVVMLTMVFAVWLS</sequence>
<dbReference type="VEuPathDB" id="TriTrypDB:BSAL_18145"/>
<accession>A0A0S4KMY8</accession>
<feature type="non-terminal residue" evidence="2">
    <location>
        <position position="1"/>
    </location>
</feature>
<evidence type="ECO:0000256" key="1">
    <source>
        <dbReference type="SAM" id="Phobius"/>
    </source>
</evidence>
<protein>
    <submittedName>
        <fullName evidence="2">Membrane-associated protein, putative</fullName>
    </submittedName>
</protein>
<name>A0A0S4KMY8_BODSA</name>
<keyword evidence="1" id="KW-0472">Membrane</keyword>
<dbReference type="AlphaFoldDB" id="A0A0S4KMY8"/>
<evidence type="ECO:0000313" key="2">
    <source>
        <dbReference type="EMBL" id="CUI14880.1"/>
    </source>
</evidence>
<feature type="transmembrane region" description="Helical" evidence="1">
    <location>
        <begin position="374"/>
        <end position="399"/>
    </location>
</feature>
<keyword evidence="3" id="KW-1185">Reference proteome</keyword>
<dbReference type="PANTHER" id="PTHR11161">
    <property type="entry name" value="O-ACYLTRANSFERASE"/>
    <property type="match status" value="1"/>
</dbReference>
<dbReference type="Proteomes" id="UP000051952">
    <property type="component" value="Unassembled WGS sequence"/>
</dbReference>
<feature type="transmembrane region" description="Helical" evidence="1">
    <location>
        <begin position="431"/>
        <end position="448"/>
    </location>
</feature>